<dbReference type="SUPFAM" id="SSF50978">
    <property type="entry name" value="WD40 repeat-like"/>
    <property type="match status" value="1"/>
</dbReference>
<dbReference type="InterPro" id="IPR001680">
    <property type="entry name" value="WD40_rpt"/>
</dbReference>
<name>E2BWD2_HARSA</name>
<dbReference type="GO" id="GO:0046540">
    <property type="term" value="C:U4/U6 x U5 tri-snRNP complex"/>
    <property type="evidence" value="ECO:0007669"/>
    <property type="project" value="TreeGrafter"/>
</dbReference>
<dbReference type="CDD" id="cd00200">
    <property type="entry name" value="WD40"/>
    <property type="match status" value="1"/>
</dbReference>
<dbReference type="GO" id="GO:0017070">
    <property type="term" value="F:U6 snRNA binding"/>
    <property type="evidence" value="ECO:0007669"/>
    <property type="project" value="TreeGrafter"/>
</dbReference>
<dbReference type="PROSITE" id="PS50082">
    <property type="entry name" value="WD_REPEATS_2"/>
    <property type="match status" value="6"/>
</dbReference>
<accession>E2BWD2</accession>
<dbReference type="PANTHER" id="PTHR19846">
    <property type="entry name" value="WD40 REPEAT PROTEIN"/>
    <property type="match status" value="1"/>
</dbReference>
<keyword evidence="2" id="KW-0677">Repeat</keyword>
<dbReference type="PROSITE" id="PS00678">
    <property type="entry name" value="WD_REPEATS_1"/>
    <property type="match status" value="3"/>
</dbReference>
<evidence type="ECO:0000256" key="3">
    <source>
        <dbReference type="PROSITE-ProRule" id="PRU00221"/>
    </source>
</evidence>
<evidence type="ECO:0000313" key="5">
    <source>
        <dbReference type="Proteomes" id="UP000008237"/>
    </source>
</evidence>
<gene>
    <name evidence="4" type="ORF">EAI_10735</name>
</gene>
<evidence type="ECO:0000256" key="1">
    <source>
        <dbReference type="ARBA" id="ARBA00022574"/>
    </source>
</evidence>
<dbReference type="Gene3D" id="2.130.10.10">
    <property type="entry name" value="YVTN repeat-like/Quinoprotein amine dehydrogenase"/>
    <property type="match status" value="3"/>
</dbReference>
<proteinExistence type="predicted"/>
<reference evidence="4 5" key="1">
    <citation type="journal article" date="2010" name="Science">
        <title>Genomic comparison of the ants Camponotus floridanus and Harpegnathos saltator.</title>
        <authorList>
            <person name="Bonasio R."/>
            <person name="Zhang G."/>
            <person name="Ye C."/>
            <person name="Mutti N.S."/>
            <person name="Fang X."/>
            <person name="Qin N."/>
            <person name="Donahue G."/>
            <person name="Yang P."/>
            <person name="Li Q."/>
            <person name="Li C."/>
            <person name="Zhang P."/>
            <person name="Huang Z."/>
            <person name="Berger S.L."/>
            <person name="Reinberg D."/>
            <person name="Wang J."/>
            <person name="Liebig J."/>
        </authorList>
    </citation>
    <scope>NUCLEOTIDE SEQUENCE [LARGE SCALE GENOMIC DNA]</scope>
    <source>
        <strain evidence="4 5">R22 G/1</strain>
    </source>
</reference>
<dbReference type="STRING" id="610380.E2BWD2"/>
<dbReference type="AlphaFoldDB" id="E2BWD2"/>
<dbReference type="InterPro" id="IPR020472">
    <property type="entry name" value="WD40_PAC1"/>
</dbReference>
<feature type="repeat" description="WD" evidence="3">
    <location>
        <begin position="166"/>
        <end position="200"/>
    </location>
</feature>
<feature type="repeat" description="WD" evidence="3">
    <location>
        <begin position="250"/>
        <end position="284"/>
    </location>
</feature>
<dbReference type="Proteomes" id="UP000008237">
    <property type="component" value="Unassembled WGS sequence"/>
</dbReference>
<protein>
    <submittedName>
        <fullName evidence="4">WD repeat-containing protein 69</fullName>
    </submittedName>
</protein>
<dbReference type="PANTHER" id="PTHR19846:SF0">
    <property type="entry name" value="PRE-MRNA PROCESSING FACTOR 4"/>
    <property type="match status" value="1"/>
</dbReference>
<dbReference type="PRINTS" id="PR00320">
    <property type="entry name" value="GPROTEINBRPT"/>
</dbReference>
<dbReference type="GO" id="GO:0030621">
    <property type="term" value="F:U4 snRNA binding"/>
    <property type="evidence" value="ECO:0007669"/>
    <property type="project" value="TreeGrafter"/>
</dbReference>
<dbReference type="InParanoid" id="E2BWD2"/>
<evidence type="ECO:0000313" key="4">
    <source>
        <dbReference type="EMBL" id="EFN80036.1"/>
    </source>
</evidence>
<dbReference type="OrthoDB" id="674604at2759"/>
<feature type="repeat" description="WD" evidence="3">
    <location>
        <begin position="333"/>
        <end position="365"/>
    </location>
</feature>
<dbReference type="Pfam" id="PF00400">
    <property type="entry name" value="WD40"/>
    <property type="match status" value="7"/>
</dbReference>
<keyword evidence="1 3" id="KW-0853">WD repeat</keyword>
<dbReference type="OMA" id="TCKLWEA"/>
<evidence type="ECO:0000256" key="2">
    <source>
        <dbReference type="ARBA" id="ARBA00022737"/>
    </source>
</evidence>
<feature type="repeat" description="WD" evidence="3">
    <location>
        <begin position="208"/>
        <end position="249"/>
    </location>
</feature>
<dbReference type="InterPro" id="IPR019775">
    <property type="entry name" value="WD40_repeat_CS"/>
</dbReference>
<feature type="repeat" description="WD" evidence="3">
    <location>
        <begin position="304"/>
        <end position="332"/>
    </location>
</feature>
<keyword evidence="5" id="KW-1185">Reference proteome</keyword>
<dbReference type="PROSITE" id="PS50294">
    <property type="entry name" value="WD_REPEATS_REGION"/>
    <property type="match status" value="4"/>
</dbReference>
<dbReference type="SMART" id="SM00320">
    <property type="entry name" value="WD40"/>
    <property type="match status" value="7"/>
</dbReference>
<feature type="repeat" description="WD" evidence="3">
    <location>
        <begin position="124"/>
        <end position="165"/>
    </location>
</feature>
<dbReference type="InterPro" id="IPR015943">
    <property type="entry name" value="WD40/YVTN_repeat-like_dom_sf"/>
</dbReference>
<dbReference type="GO" id="GO:0000398">
    <property type="term" value="P:mRNA splicing, via spliceosome"/>
    <property type="evidence" value="ECO:0007669"/>
    <property type="project" value="TreeGrafter"/>
</dbReference>
<organism evidence="5">
    <name type="scientific">Harpegnathos saltator</name>
    <name type="common">Jerdon's jumping ant</name>
    <dbReference type="NCBI Taxonomy" id="610380"/>
    <lineage>
        <taxon>Eukaryota</taxon>
        <taxon>Metazoa</taxon>
        <taxon>Ecdysozoa</taxon>
        <taxon>Arthropoda</taxon>
        <taxon>Hexapoda</taxon>
        <taxon>Insecta</taxon>
        <taxon>Pterygota</taxon>
        <taxon>Neoptera</taxon>
        <taxon>Endopterygota</taxon>
        <taxon>Hymenoptera</taxon>
        <taxon>Apocrita</taxon>
        <taxon>Aculeata</taxon>
        <taxon>Formicoidea</taxon>
        <taxon>Formicidae</taxon>
        <taxon>Ponerinae</taxon>
        <taxon>Ponerini</taxon>
        <taxon>Harpegnathos</taxon>
    </lineage>
</organism>
<sequence>MFAGLALEYTQGGDVRTKIIDLLDLSAETDIRALAESIKATEPVITESVMDQLVETLQRLQAKVCDTNAAHKRYYKYKTLQTHLLPVTNVALDKLGKRDKIVTASFDKTAKVWCSQTGHCLATMWGHEAEVVVAKFSPTRCKLATGSIDATSKIFHVETGQELGTLRGHTAEVIALHYNDDGNQIISGSFDGTVNIWDTRIFARTSALIGHRAELSNCLYNFDCSLIATSSIDQSAKVWDTRTNSCMATLLGHDDEVLDLAFDNNGRKLATASGDTTARVWDISGNFQQLALMQDHQQEVSKGNPNGHQLLTGSSDRTARLWSTDDGSCLQQLREHTDEVFACAFSYTGDSVITASKDKTCTIWR</sequence>
<dbReference type="EMBL" id="GL451103">
    <property type="protein sequence ID" value="EFN80036.1"/>
    <property type="molecule type" value="Genomic_DNA"/>
</dbReference>
<dbReference type="InterPro" id="IPR036322">
    <property type="entry name" value="WD40_repeat_dom_sf"/>
</dbReference>